<proteinExistence type="predicted"/>
<dbReference type="EMBL" id="BNJF01000003">
    <property type="protein sequence ID" value="GHO48234.1"/>
    <property type="molecule type" value="Genomic_DNA"/>
</dbReference>
<dbReference type="InterPro" id="IPR025164">
    <property type="entry name" value="Toastrack_DUF4097"/>
</dbReference>
<feature type="domain" description="DUF4097" evidence="3">
    <location>
        <begin position="141"/>
        <end position="410"/>
    </location>
</feature>
<dbReference type="Pfam" id="PF13349">
    <property type="entry name" value="DUF4097"/>
    <property type="match status" value="1"/>
</dbReference>
<evidence type="ECO:0000313" key="4">
    <source>
        <dbReference type="EMBL" id="GHO48234.1"/>
    </source>
</evidence>
<dbReference type="RefSeq" id="WP_220197433.1">
    <property type="nucleotide sequence ID" value="NZ_BNJF01000003.1"/>
</dbReference>
<feature type="region of interest" description="Disordered" evidence="1">
    <location>
        <begin position="1"/>
        <end position="45"/>
    </location>
</feature>
<protein>
    <recommendedName>
        <fullName evidence="3">DUF4097 domain-containing protein</fullName>
    </recommendedName>
</protein>
<feature type="compositionally biased region" description="Basic and acidic residues" evidence="1">
    <location>
        <begin position="34"/>
        <end position="45"/>
    </location>
</feature>
<evidence type="ECO:0000256" key="2">
    <source>
        <dbReference type="SAM" id="Phobius"/>
    </source>
</evidence>
<dbReference type="PANTHER" id="PTHR34094">
    <property type="match status" value="1"/>
</dbReference>
<dbReference type="Proteomes" id="UP000612362">
    <property type="component" value="Unassembled WGS sequence"/>
</dbReference>
<accession>A0A8J3IBC9</accession>
<feature type="transmembrane region" description="Helical" evidence="2">
    <location>
        <begin position="101"/>
        <end position="122"/>
    </location>
</feature>
<keyword evidence="5" id="KW-1185">Reference proteome</keyword>
<reference evidence="4" key="1">
    <citation type="submission" date="2020-10" db="EMBL/GenBank/DDBJ databases">
        <title>Taxonomic study of unclassified bacteria belonging to the class Ktedonobacteria.</title>
        <authorList>
            <person name="Yabe S."/>
            <person name="Wang C.M."/>
            <person name="Zheng Y."/>
            <person name="Sakai Y."/>
            <person name="Cavaletti L."/>
            <person name="Monciardini P."/>
            <person name="Donadio S."/>
        </authorList>
    </citation>
    <scope>NUCLEOTIDE SEQUENCE</scope>
    <source>
        <strain evidence="4">SOSP1-1</strain>
    </source>
</reference>
<keyword evidence="2" id="KW-1133">Transmembrane helix</keyword>
<sequence length="413" mass="44414">MQSQESGYEPQRQASQQERAVNRDPREQASSYAEGERVEARERSYEEGYAGNYTQDSWFQEGEKLQPQAPRQRKASSVFVFIGILCLALIASNVLGLLSGWFIWAGVLVLIGIGAYLAVLNWRVTTLPMPMESFTIQEHARLDINNVAGRVTIRRGEDNVVTVNAMKRASGIGMTLDSMNIDYQQQGDTIVMRSTADTSFFQFGWRTFELDITVPKDCDIQMKTGMGRVEASGFKGDMRLRTGSGGMELSDLEGRVDARTGSGTVNANQIKGAFFLKTGSGRIIAQELNGSAELNTGSGSVSISQSNLTGKATIKTGSGSITIMQSTLAGNTFVKTGSGSVSYSGEIDPLGTYELRTGSGSINMTLPAQSALTLNASTGSGKVINAFENTQVDGPRAQVRVRTGSGSITVVKV</sequence>
<keyword evidence="2" id="KW-0812">Transmembrane</keyword>
<dbReference type="PANTHER" id="PTHR34094:SF1">
    <property type="entry name" value="PROTEIN FAM185A"/>
    <property type="match status" value="1"/>
</dbReference>
<keyword evidence="2" id="KW-0472">Membrane</keyword>
<dbReference type="AlphaFoldDB" id="A0A8J3IBC9"/>
<organism evidence="4 5">
    <name type="scientific">Ktedonospora formicarum</name>
    <dbReference type="NCBI Taxonomy" id="2778364"/>
    <lineage>
        <taxon>Bacteria</taxon>
        <taxon>Bacillati</taxon>
        <taxon>Chloroflexota</taxon>
        <taxon>Ktedonobacteria</taxon>
        <taxon>Ktedonobacterales</taxon>
        <taxon>Ktedonobacteraceae</taxon>
        <taxon>Ktedonospora</taxon>
    </lineage>
</organism>
<evidence type="ECO:0000313" key="5">
    <source>
        <dbReference type="Proteomes" id="UP000612362"/>
    </source>
</evidence>
<evidence type="ECO:0000256" key="1">
    <source>
        <dbReference type="SAM" id="MobiDB-lite"/>
    </source>
</evidence>
<name>A0A8J3IBC9_9CHLR</name>
<evidence type="ECO:0000259" key="3">
    <source>
        <dbReference type="Pfam" id="PF13349"/>
    </source>
</evidence>
<comment type="caution">
    <text evidence="4">The sequence shown here is derived from an EMBL/GenBank/DDBJ whole genome shotgun (WGS) entry which is preliminary data.</text>
</comment>
<feature type="transmembrane region" description="Helical" evidence="2">
    <location>
        <begin position="75"/>
        <end position="95"/>
    </location>
</feature>
<feature type="compositionally biased region" description="Polar residues" evidence="1">
    <location>
        <begin position="1"/>
        <end position="19"/>
    </location>
</feature>
<gene>
    <name evidence="4" type="ORF">KSX_63970</name>
</gene>